<comment type="caution">
    <text evidence="2">The sequence shown here is derived from an EMBL/GenBank/DDBJ whole genome shotgun (WGS) entry which is preliminary data.</text>
</comment>
<keyword evidence="1" id="KW-0812">Transmembrane</keyword>
<gene>
    <name evidence="2" type="ORF">Voc01_078200</name>
</gene>
<proteinExistence type="predicted"/>
<feature type="transmembrane region" description="Helical" evidence="1">
    <location>
        <begin position="250"/>
        <end position="272"/>
    </location>
</feature>
<evidence type="ECO:0000256" key="1">
    <source>
        <dbReference type="SAM" id="Phobius"/>
    </source>
</evidence>
<dbReference type="AlphaFoldDB" id="A0A8J4A163"/>
<dbReference type="Proteomes" id="UP000635606">
    <property type="component" value="Unassembled WGS sequence"/>
</dbReference>
<sequence length="371" mass="39230">MSAADPLARAYRRLLRAYPRHYRRVRGLEMLTTLLDSVAPGQRRPSARDVVDIVYGGVAYRFRVPPTLGYRVIAATAAVSVAGLAGWIGALAGWQRGTSLPTRAEVVAAVTVAVPDAAQRMPTGQKTCDWRCDPSDPSDDAVTTYRGPFQSDPIHAQLFDRPRGTDPAVNRVYLPLTTPRDQMPTTAAQAHDRLAAAGWRVSPVRIDGDTQGFWAVKGGLTLRFQGRGTTYPDDPAVAFIVHHDAPAATLPAAVVGAGVGLVCGWWAAAFAIRRFPRHGRPIQTAMLSTGVAALSVAAVTSANALLNTVSHLSNGGPGQAQSVLLGAMLQPLLPLAAMGLLVCLVLAMTPVRRTAEMPAPGPRPDPGPTPA</sequence>
<feature type="transmembrane region" description="Helical" evidence="1">
    <location>
        <begin position="326"/>
        <end position="347"/>
    </location>
</feature>
<evidence type="ECO:0000313" key="2">
    <source>
        <dbReference type="EMBL" id="GIJ72903.1"/>
    </source>
</evidence>
<organism evidence="2 3">
    <name type="scientific">Virgisporangium ochraceum</name>
    <dbReference type="NCBI Taxonomy" id="65505"/>
    <lineage>
        <taxon>Bacteria</taxon>
        <taxon>Bacillati</taxon>
        <taxon>Actinomycetota</taxon>
        <taxon>Actinomycetes</taxon>
        <taxon>Micromonosporales</taxon>
        <taxon>Micromonosporaceae</taxon>
        <taxon>Virgisporangium</taxon>
    </lineage>
</organism>
<dbReference type="RefSeq" id="WP_203932728.1">
    <property type="nucleotide sequence ID" value="NZ_BOPH01000105.1"/>
</dbReference>
<protein>
    <submittedName>
        <fullName evidence="2">Uncharacterized protein</fullName>
    </submittedName>
</protein>
<evidence type="ECO:0000313" key="3">
    <source>
        <dbReference type="Proteomes" id="UP000635606"/>
    </source>
</evidence>
<accession>A0A8J4A163</accession>
<name>A0A8J4A163_9ACTN</name>
<keyword evidence="3" id="KW-1185">Reference proteome</keyword>
<dbReference type="EMBL" id="BOPH01000105">
    <property type="protein sequence ID" value="GIJ72903.1"/>
    <property type="molecule type" value="Genomic_DNA"/>
</dbReference>
<keyword evidence="1" id="KW-0472">Membrane</keyword>
<keyword evidence="1" id="KW-1133">Transmembrane helix</keyword>
<reference evidence="2" key="1">
    <citation type="submission" date="2021-01" db="EMBL/GenBank/DDBJ databases">
        <title>Whole genome shotgun sequence of Virgisporangium ochraceum NBRC 16418.</title>
        <authorList>
            <person name="Komaki H."/>
            <person name="Tamura T."/>
        </authorList>
    </citation>
    <scope>NUCLEOTIDE SEQUENCE</scope>
    <source>
        <strain evidence="2">NBRC 16418</strain>
    </source>
</reference>
<feature type="transmembrane region" description="Helical" evidence="1">
    <location>
        <begin position="284"/>
        <end position="306"/>
    </location>
</feature>